<reference evidence="2 3" key="1">
    <citation type="submission" date="2019-12" db="EMBL/GenBank/DDBJ databases">
        <title>Mucilaginibacter sp. HMF7410 genome sequencing and assembly.</title>
        <authorList>
            <person name="Kang H."/>
            <person name="Cha I."/>
            <person name="Kim H."/>
            <person name="Joh K."/>
        </authorList>
    </citation>
    <scope>NUCLEOTIDE SEQUENCE [LARGE SCALE GENOMIC DNA]</scope>
    <source>
        <strain evidence="2 3">HMF7410</strain>
    </source>
</reference>
<dbReference type="InterPro" id="IPR025419">
    <property type="entry name" value="DUF4142"/>
</dbReference>
<dbReference type="PANTHER" id="PTHR38593">
    <property type="entry name" value="BLR2558 PROTEIN"/>
    <property type="match status" value="1"/>
</dbReference>
<accession>A0A7K1STY7</accession>
<dbReference type="PROSITE" id="PS51257">
    <property type="entry name" value="PROKAR_LIPOPROTEIN"/>
    <property type="match status" value="1"/>
</dbReference>
<comment type="caution">
    <text evidence="2">The sequence shown here is derived from an EMBL/GenBank/DDBJ whole genome shotgun (WGS) entry which is preliminary data.</text>
</comment>
<feature type="domain" description="DUF4142" evidence="1">
    <location>
        <begin position="49"/>
        <end position="184"/>
    </location>
</feature>
<dbReference type="Pfam" id="PF13628">
    <property type="entry name" value="DUF4142"/>
    <property type="match status" value="1"/>
</dbReference>
<protein>
    <submittedName>
        <fullName evidence="2">DUF4142 domain-containing protein</fullName>
    </submittedName>
</protein>
<evidence type="ECO:0000313" key="3">
    <source>
        <dbReference type="Proteomes" id="UP000462014"/>
    </source>
</evidence>
<dbReference type="Proteomes" id="UP000462014">
    <property type="component" value="Unassembled WGS sequence"/>
</dbReference>
<dbReference type="AlphaFoldDB" id="A0A7K1STY7"/>
<proteinExistence type="predicted"/>
<gene>
    <name evidence="2" type="ORF">GO621_04475</name>
</gene>
<dbReference type="InterPro" id="IPR012347">
    <property type="entry name" value="Ferritin-like"/>
</dbReference>
<evidence type="ECO:0000313" key="2">
    <source>
        <dbReference type="EMBL" id="MVN20786.1"/>
    </source>
</evidence>
<dbReference type="PANTHER" id="PTHR38593:SF1">
    <property type="entry name" value="BLR2558 PROTEIN"/>
    <property type="match status" value="1"/>
</dbReference>
<name>A0A7K1STY7_9SPHI</name>
<dbReference type="Gene3D" id="1.20.1260.10">
    <property type="match status" value="1"/>
</dbReference>
<keyword evidence="3" id="KW-1185">Reference proteome</keyword>
<sequence>MKKYNHILLIAASVFIVSCGQSDSKKAEAQKEALADTTKTTDLVQINTNDMGFVNEAAQGSMMEVQLGQLAQRNALNQQVKEFGAMMVKDHTKASVELKNIANGKKLGLPVSLDKDMQDRVDSMSMQSSAGFDLKYMDIMVAAHKKDVAAFEHATTALKDPDLKAFAVKTLPVLKMHLADAEKLDAAINKKNTANNNKM</sequence>
<dbReference type="RefSeq" id="WP_157564569.1">
    <property type="nucleotide sequence ID" value="NZ_WPIK01000003.1"/>
</dbReference>
<dbReference type="EMBL" id="WPIK01000003">
    <property type="protein sequence ID" value="MVN20786.1"/>
    <property type="molecule type" value="Genomic_DNA"/>
</dbReference>
<evidence type="ECO:0000259" key="1">
    <source>
        <dbReference type="Pfam" id="PF13628"/>
    </source>
</evidence>
<organism evidence="2 3">
    <name type="scientific">Mucilaginibacter arboris</name>
    <dbReference type="NCBI Taxonomy" id="2682090"/>
    <lineage>
        <taxon>Bacteria</taxon>
        <taxon>Pseudomonadati</taxon>
        <taxon>Bacteroidota</taxon>
        <taxon>Sphingobacteriia</taxon>
        <taxon>Sphingobacteriales</taxon>
        <taxon>Sphingobacteriaceae</taxon>
        <taxon>Mucilaginibacter</taxon>
    </lineage>
</organism>